<protein>
    <recommendedName>
        <fullName evidence="3">Phytanoyl-CoA dioxygenase</fullName>
    </recommendedName>
</protein>
<name>A0A3E0MFI2_MICAE</name>
<reference evidence="1 2" key="1">
    <citation type="submission" date="2017-08" db="EMBL/GenBank/DDBJ databases">
        <title>Functional genomic and metabolic studies of the symbiotic interactions of six Microcystis-dominated communities.</title>
        <authorList>
            <person name="Li Q."/>
            <person name="Lin F."/>
        </authorList>
    </citation>
    <scope>NUCLEOTIDE SEQUENCE [LARGE SCALE GENOMIC DNA]</scope>
    <source>
        <strain evidence="1">DA14</strain>
    </source>
</reference>
<dbReference type="SUPFAM" id="SSF51197">
    <property type="entry name" value="Clavaminate synthase-like"/>
    <property type="match status" value="1"/>
</dbReference>
<evidence type="ECO:0000313" key="1">
    <source>
        <dbReference type="EMBL" id="REJ57763.1"/>
    </source>
</evidence>
<gene>
    <name evidence="1" type="ORF">DWQ56_10910</name>
</gene>
<evidence type="ECO:0000313" key="2">
    <source>
        <dbReference type="Proteomes" id="UP000256301"/>
    </source>
</evidence>
<comment type="caution">
    <text evidence="1">The sequence shown here is derived from an EMBL/GenBank/DDBJ whole genome shotgun (WGS) entry which is preliminary data.</text>
</comment>
<sequence length="256" mass="28855">MTSGGDPSWPWLEQNTMDDRDYIKLKPALMGFRYVGTVPDESRPLLRRAYEDLKRTMGAAWDAQIAAKEICWMNIWQDDEEGDAMELSDKTLAAELHAWCAAAVGHFAEQGAIMDGYGFVVNPIGSKPQVWHVDYTTDAAAIWIPLTQFTDRNATQFITLPETTPEDALEKVASNVDEVDVEALARSVDHFQVHQIVAKPMSVLYMGRGTIHRGISNTGEDIRISFYISLHFIRDYSVYPYAADERSEQAVVNFND</sequence>
<evidence type="ECO:0008006" key="3">
    <source>
        <dbReference type="Google" id="ProtNLM"/>
    </source>
</evidence>
<dbReference type="Proteomes" id="UP000256301">
    <property type="component" value="Unassembled WGS sequence"/>
</dbReference>
<accession>A0A3E0MFI2</accession>
<proteinExistence type="predicted"/>
<dbReference type="EMBL" id="QQWE01000003">
    <property type="protein sequence ID" value="REJ57763.1"/>
    <property type="molecule type" value="Genomic_DNA"/>
</dbReference>
<dbReference type="AlphaFoldDB" id="A0A3E0MFI2"/>
<organism evidence="1 2">
    <name type="scientific">Microcystis aeruginosa DA14</name>
    <dbReference type="NCBI Taxonomy" id="1987506"/>
    <lineage>
        <taxon>Bacteria</taxon>
        <taxon>Bacillati</taxon>
        <taxon>Cyanobacteriota</taxon>
        <taxon>Cyanophyceae</taxon>
        <taxon>Oscillatoriophycideae</taxon>
        <taxon>Chroococcales</taxon>
        <taxon>Microcystaceae</taxon>
        <taxon>Microcystis</taxon>
    </lineage>
</organism>
<dbReference type="Gene3D" id="2.60.120.620">
    <property type="entry name" value="q2cbj1_9rhob like domain"/>
    <property type="match status" value="1"/>
</dbReference>